<accession>A0A195FT82</accession>
<name>A0A195FT82_9HYME</name>
<protein>
    <submittedName>
        <fullName evidence="1">Uncharacterized protein</fullName>
    </submittedName>
</protein>
<reference evidence="1 2" key="1">
    <citation type="submission" date="2016-03" db="EMBL/GenBank/DDBJ databases">
        <title>Trachymyrmex septentrionalis WGS genome.</title>
        <authorList>
            <person name="Nygaard S."/>
            <person name="Hu H."/>
            <person name="Boomsma J."/>
            <person name="Zhang G."/>
        </authorList>
    </citation>
    <scope>NUCLEOTIDE SEQUENCE [LARGE SCALE GENOMIC DNA]</scope>
    <source>
        <strain evidence="1">Tsep2-gDNA-1</strain>
        <tissue evidence="1">Whole body</tissue>
    </source>
</reference>
<keyword evidence="2" id="KW-1185">Reference proteome</keyword>
<gene>
    <name evidence="1" type="ORF">ALC56_01684</name>
</gene>
<evidence type="ECO:0000313" key="2">
    <source>
        <dbReference type="Proteomes" id="UP000078541"/>
    </source>
</evidence>
<evidence type="ECO:0000313" key="1">
    <source>
        <dbReference type="EMBL" id="KYN43815.1"/>
    </source>
</evidence>
<organism evidence="1 2">
    <name type="scientific">Trachymyrmex septentrionalis</name>
    <dbReference type="NCBI Taxonomy" id="34720"/>
    <lineage>
        <taxon>Eukaryota</taxon>
        <taxon>Metazoa</taxon>
        <taxon>Ecdysozoa</taxon>
        <taxon>Arthropoda</taxon>
        <taxon>Hexapoda</taxon>
        <taxon>Insecta</taxon>
        <taxon>Pterygota</taxon>
        <taxon>Neoptera</taxon>
        <taxon>Endopterygota</taxon>
        <taxon>Hymenoptera</taxon>
        <taxon>Apocrita</taxon>
        <taxon>Aculeata</taxon>
        <taxon>Formicoidea</taxon>
        <taxon>Formicidae</taxon>
        <taxon>Myrmicinae</taxon>
        <taxon>Trachymyrmex</taxon>
    </lineage>
</organism>
<dbReference type="AlphaFoldDB" id="A0A195FT82"/>
<proteinExistence type="predicted"/>
<dbReference type="EMBL" id="KQ981272">
    <property type="protein sequence ID" value="KYN43815.1"/>
    <property type="molecule type" value="Genomic_DNA"/>
</dbReference>
<sequence>MISPIVMPQLMTTMMIFVQDRELNLIKCRIATYALPIGAINFMNTMTKTISMFSMISDLGPSKNFSRNFIKIPSNIELADPKNFICFGMDLLIGAGVDLLIGAEATLSLFLSCQINLTEGMDSIVERFNHCASLGKNFISSLKNLCVTLRCANLRDNRHSNMAIH</sequence>
<dbReference type="Proteomes" id="UP000078541">
    <property type="component" value="Unassembled WGS sequence"/>
</dbReference>